<sequence>VRSIQGTSIRYLVTYDADGRLDCADGRLGCADGRLGCADGTCAVPAERSGHQIILFPADMKNMCVLQSWPREEVGILPRYGWARGTPRSDIYSRFLLGGCCGSPCVDDPLDESEDVAVCAWGDLLP</sequence>
<dbReference type="EMBL" id="BGPR01014450">
    <property type="protein sequence ID" value="GBN65269.1"/>
    <property type="molecule type" value="Genomic_DNA"/>
</dbReference>
<reference evidence="1 2" key="1">
    <citation type="journal article" date="2019" name="Sci. Rep.">
        <title>Orb-weaving spider Araneus ventricosus genome elucidates the spidroin gene catalogue.</title>
        <authorList>
            <person name="Kono N."/>
            <person name="Nakamura H."/>
            <person name="Ohtoshi R."/>
            <person name="Moran D.A.P."/>
            <person name="Shinohara A."/>
            <person name="Yoshida Y."/>
            <person name="Fujiwara M."/>
            <person name="Mori M."/>
            <person name="Tomita M."/>
            <person name="Arakawa K."/>
        </authorList>
    </citation>
    <scope>NUCLEOTIDE SEQUENCE [LARGE SCALE GENOMIC DNA]</scope>
</reference>
<feature type="non-terminal residue" evidence="1">
    <location>
        <position position="1"/>
    </location>
</feature>
<name>A0A4Y2QQ16_ARAVE</name>
<evidence type="ECO:0000313" key="2">
    <source>
        <dbReference type="Proteomes" id="UP000499080"/>
    </source>
</evidence>
<organism evidence="1 2">
    <name type="scientific">Araneus ventricosus</name>
    <name type="common">Orbweaver spider</name>
    <name type="synonym">Epeira ventricosa</name>
    <dbReference type="NCBI Taxonomy" id="182803"/>
    <lineage>
        <taxon>Eukaryota</taxon>
        <taxon>Metazoa</taxon>
        <taxon>Ecdysozoa</taxon>
        <taxon>Arthropoda</taxon>
        <taxon>Chelicerata</taxon>
        <taxon>Arachnida</taxon>
        <taxon>Araneae</taxon>
        <taxon>Araneomorphae</taxon>
        <taxon>Entelegynae</taxon>
        <taxon>Araneoidea</taxon>
        <taxon>Araneidae</taxon>
        <taxon>Araneus</taxon>
    </lineage>
</organism>
<gene>
    <name evidence="1" type="ORF">AVEN_57636_2</name>
</gene>
<comment type="caution">
    <text evidence="1">The sequence shown here is derived from an EMBL/GenBank/DDBJ whole genome shotgun (WGS) entry which is preliminary data.</text>
</comment>
<dbReference type="AlphaFoldDB" id="A0A4Y2QQ16"/>
<dbReference type="Proteomes" id="UP000499080">
    <property type="component" value="Unassembled WGS sequence"/>
</dbReference>
<keyword evidence="2" id="KW-1185">Reference proteome</keyword>
<proteinExistence type="predicted"/>
<protein>
    <submittedName>
        <fullName evidence="1">Uncharacterized protein</fullName>
    </submittedName>
</protein>
<accession>A0A4Y2QQ16</accession>
<evidence type="ECO:0000313" key="1">
    <source>
        <dbReference type="EMBL" id="GBN65269.1"/>
    </source>
</evidence>